<evidence type="ECO:0000256" key="4">
    <source>
        <dbReference type="SAM" id="Phobius"/>
    </source>
</evidence>
<keyword evidence="7" id="KW-1185">Reference proteome</keyword>
<feature type="transmembrane region" description="Helical" evidence="4">
    <location>
        <begin position="280"/>
        <end position="298"/>
    </location>
</feature>
<dbReference type="AlphaFoldDB" id="W0HJH8"/>
<evidence type="ECO:0000256" key="3">
    <source>
        <dbReference type="ARBA" id="ARBA00023136"/>
    </source>
</evidence>
<evidence type="ECO:0000313" key="7">
    <source>
        <dbReference type="Proteomes" id="UP000019025"/>
    </source>
</evidence>
<dbReference type="Gene3D" id="1.20.1250.20">
    <property type="entry name" value="MFS general substrate transporter like domains"/>
    <property type="match status" value="1"/>
</dbReference>
<dbReference type="HOGENOM" id="CLU_001265_23_0_6"/>
<feature type="transmembrane region" description="Helical" evidence="4">
    <location>
        <begin position="168"/>
        <end position="187"/>
    </location>
</feature>
<feature type="transmembrane region" description="Helical" evidence="4">
    <location>
        <begin position="12"/>
        <end position="32"/>
    </location>
</feature>
<dbReference type="Pfam" id="PF07690">
    <property type="entry name" value="MFS_1"/>
    <property type="match status" value="1"/>
</dbReference>
<gene>
    <name evidence="6" type="primary">ygaY</name>
    <name evidence="6" type="ORF">SOPEG_1979</name>
</gene>
<dbReference type="EMBL" id="CP006568">
    <property type="protein sequence ID" value="AHF73924.1"/>
    <property type="molecule type" value="Genomic_DNA"/>
</dbReference>
<dbReference type="PANTHER" id="PTHR42910">
    <property type="entry name" value="TRANSPORTER SCO4007-RELATED"/>
    <property type="match status" value="1"/>
</dbReference>
<evidence type="ECO:0000256" key="2">
    <source>
        <dbReference type="ARBA" id="ARBA00022989"/>
    </source>
</evidence>
<dbReference type="CDD" id="cd17324">
    <property type="entry name" value="MFS_NepI_like"/>
    <property type="match status" value="1"/>
</dbReference>
<feature type="transmembrane region" description="Helical" evidence="4">
    <location>
        <begin position="104"/>
        <end position="125"/>
    </location>
</feature>
<dbReference type="PROSITE" id="PS50850">
    <property type="entry name" value="MFS"/>
    <property type="match status" value="1"/>
</dbReference>
<feature type="transmembrane region" description="Helical" evidence="4">
    <location>
        <begin position="343"/>
        <end position="361"/>
    </location>
</feature>
<dbReference type="PANTHER" id="PTHR42910:SF1">
    <property type="entry name" value="MAJOR FACILITATOR SUPERFAMILY (MFS) PROFILE DOMAIN-CONTAINING PROTEIN"/>
    <property type="match status" value="1"/>
</dbReference>
<dbReference type="Proteomes" id="UP000019025">
    <property type="component" value="Chromosome"/>
</dbReference>
<feature type="transmembrane region" description="Helical" evidence="4">
    <location>
        <begin position="304"/>
        <end position="322"/>
    </location>
</feature>
<keyword evidence="1 4" id="KW-0812">Transmembrane</keyword>
<feature type="transmembrane region" description="Helical" evidence="4">
    <location>
        <begin position="252"/>
        <end position="273"/>
    </location>
</feature>
<dbReference type="SUPFAM" id="SSF103473">
    <property type="entry name" value="MFS general substrate transporter"/>
    <property type="match status" value="1"/>
</dbReference>
<dbReference type="KEGG" id="pes:SOPEG_1979"/>
<dbReference type="InterPro" id="IPR036259">
    <property type="entry name" value="MFS_trans_sf"/>
</dbReference>
<dbReference type="GO" id="GO:0022857">
    <property type="term" value="F:transmembrane transporter activity"/>
    <property type="evidence" value="ECO:0007669"/>
    <property type="project" value="InterPro"/>
</dbReference>
<reference evidence="6 7" key="1">
    <citation type="journal article" date="2014" name="Genome Biol. Evol.">
        <title>Genome degeneration and adaptation in a nascent stage of symbiosis.</title>
        <authorList>
            <person name="Oakeson K.F."/>
            <person name="Gil R."/>
            <person name="Clayton A.L."/>
            <person name="Dunn D.M."/>
            <person name="von Niederhausern A.C."/>
            <person name="Hamil C."/>
            <person name="Aoyagi A."/>
            <person name="Duval B."/>
            <person name="Baca A."/>
            <person name="Silva F.J."/>
            <person name="Vallier A."/>
            <person name="Jackson D.G."/>
            <person name="Latorre A."/>
            <person name="Weiss R.B."/>
            <person name="Heddi A."/>
            <person name="Moya A."/>
            <person name="Dale C."/>
        </authorList>
    </citation>
    <scope>NUCLEOTIDE SEQUENCE [LARGE SCALE GENOMIC DNA]</scope>
    <source>
        <strain evidence="7">none</strain>
    </source>
</reference>
<proteinExistence type="predicted"/>
<evidence type="ECO:0000313" key="6">
    <source>
        <dbReference type="EMBL" id="AHF73924.1"/>
    </source>
</evidence>
<feature type="transmembrane region" description="Helical" evidence="4">
    <location>
        <begin position="78"/>
        <end position="98"/>
    </location>
</feature>
<keyword evidence="2 4" id="KW-1133">Transmembrane helix</keyword>
<protein>
    <submittedName>
        <fullName evidence="6">MFS permease protein</fullName>
    </submittedName>
</protein>
<dbReference type="RefSeq" id="WP_025245313.1">
    <property type="nucleotide sequence ID" value="NZ_CP006568.1"/>
</dbReference>
<sequence length="399" mass="42827">MKTSTDHPSLNPALILIMAIATGLAVASNYYAQPLLDAIVRTYHLSVREAGFIVTAAQLSYACGLMFLVPLGDKFERCSMIVVMSVLAAIGMVITASAPSLPMMLLGTALTGFFSVVAQILVPLAASLADPERRGKVVGTIMSGLLLGILLARTVAGALADLGGWQTVYWLASALMVVMAVILWFALPRYKQYSDLNYRQLLGSIFSIYRQSPVLRNRALLGCLSFACFSNLWTSMAFLLAEPPFHFSESKIGLFGLVGAAGALAATRAGALADRGKAKMTTLGGLLLLLFSWVLVWYGQYNWLSLVLGIIALDLAVQGLHITNQSVIYRRMPEARNRLTSGYMISYFAGGAFGSLVSATAYQSAGWNGVSLAGGLLCLINLLLWLRGSRHEESGLPRA</sequence>
<dbReference type="PATRIC" id="fig|2342.5.peg.2095"/>
<evidence type="ECO:0000256" key="1">
    <source>
        <dbReference type="ARBA" id="ARBA00022692"/>
    </source>
</evidence>
<dbReference type="InterPro" id="IPR011701">
    <property type="entry name" value="MFS"/>
</dbReference>
<feature type="transmembrane region" description="Helical" evidence="4">
    <location>
        <begin position="52"/>
        <end position="71"/>
    </location>
</feature>
<evidence type="ECO:0000259" key="5">
    <source>
        <dbReference type="PROSITE" id="PS50850"/>
    </source>
</evidence>
<name>W0HJH8_9GAMM</name>
<feature type="transmembrane region" description="Helical" evidence="4">
    <location>
        <begin position="219"/>
        <end position="240"/>
    </location>
</feature>
<organism evidence="6 7">
    <name type="scientific">Candidatus Sodalis pierantonii str. SOPE</name>
    <dbReference type="NCBI Taxonomy" id="2342"/>
    <lineage>
        <taxon>Bacteria</taxon>
        <taxon>Pseudomonadati</taxon>
        <taxon>Pseudomonadota</taxon>
        <taxon>Gammaproteobacteria</taxon>
        <taxon>Enterobacterales</taxon>
        <taxon>Bruguierivoracaceae</taxon>
        <taxon>Sodalis</taxon>
    </lineage>
</organism>
<dbReference type="InterPro" id="IPR020846">
    <property type="entry name" value="MFS_dom"/>
</dbReference>
<feature type="transmembrane region" description="Helical" evidence="4">
    <location>
        <begin position="367"/>
        <end position="386"/>
    </location>
</feature>
<dbReference type="eggNOG" id="COG2814">
    <property type="taxonomic scope" value="Bacteria"/>
</dbReference>
<feature type="transmembrane region" description="Helical" evidence="4">
    <location>
        <begin position="137"/>
        <end position="156"/>
    </location>
</feature>
<accession>W0HJH8</accession>
<feature type="domain" description="Major facilitator superfamily (MFS) profile" evidence="5">
    <location>
        <begin position="14"/>
        <end position="393"/>
    </location>
</feature>
<keyword evidence="3 4" id="KW-0472">Membrane</keyword>